<dbReference type="Proteomes" id="UP000578030">
    <property type="component" value="Unassembled WGS sequence"/>
</dbReference>
<keyword evidence="3" id="KW-1185">Reference proteome</keyword>
<name>A0A7W4K8H4_9PROT</name>
<proteinExistence type="predicted"/>
<evidence type="ECO:0000313" key="3">
    <source>
        <dbReference type="Proteomes" id="UP000578030"/>
    </source>
</evidence>
<dbReference type="RefSeq" id="WP_182959620.1">
    <property type="nucleotide sequence ID" value="NZ_JABEQM010000009.1"/>
</dbReference>
<protein>
    <submittedName>
        <fullName evidence="2">Uncharacterized protein</fullName>
    </submittedName>
</protein>
<dbReference type="EMBL" id="JABEQM010000009">
    <property type="protein sequence ID" value="MBB2202318.1"/>
    <property type="molecule type" value="Genomic_DNA"/>
</dbReference>
<evidence type="ECO:0000256" key="1">
    <source>
        <dbReference type="SAM" id="MobiDB-lite"/>
    </source>
</evidence>
<evidence type="ECO:0000313" key="2">
    <source>
        <dbReference type="EMBL" id="MBB2202318.1"/>
    </source>
</evidence>
<sequence>MKAAPGNPAPGGPGPLMATPLPLPGGGSPPALTTPPTMPVTVIDMTSQARATVAIRDIMPGVQADLDALGRVIRLRVGHVHPDHLPLA</sequence>
<accession>A0A7W4K8H4</accession>
<dbReference type="AlphaFoldDB" id="A0A7W4K8H4"/>
<organism evidence="2 3">
    <name type="scientific">Gluconacetobacter tumulisoli</name>
    <dbReference type="NCBI Taxonomy" id="1286189"/>
    <lineage>
        <taxon>Bacteria</taxon>
        <taxon>Pseudomonadati</taxon>
        <taxon>Pseudomonadota</taxon>
        <taxon>Alphaproteobacteria</taxon>
        <taxon>Acetobacterales</taxon>
        <taxon>Acetobacteraceae</taxon>
        <taxon>Gluconacetobacter</taxon>
    </lineage>
</organism>
<feature type="region of interest" description="Disordered" evidence="1">
    <location>
        <begin position="1"/>
        <end position="36"/>
    </location>
</feature>
<reference evidence="2 3" key="1">
    <citation type="submission" date="2020-04" db="EMBL/GenBank/DDBJ databases">
        <title>Description of novel Gluconacetobacter.</title>
        <authorList>
            <person name="Sombolestani A."/>
        </authorList>
    </citation>
    <scope>NUCLEOTIDE SEQUENCE [LARGE SCALE GENOMIC DNA]</scope>
    <source>
        <strain evidence="2 3">LMG 27802</strain>
    </source>
</reference>
<comment type="caution">
    <text evidence="2">The sequence shown here is derived from an EMBL/GenBank/DDBJ whole genome shotgun (WGS) entry which is preliminary data.</text>
</comment>
<gene>
    <name evidence="2" type="ORF">HLH28_12180</name>
</gene>